<dbReference type="EMBL" id="JBJQOH010000006">
    <property type="protein sequence ID" value="KAL3683362.1"/>
    <property type="molecule type" value="Genomic_DNA"/>
</dbReference>
<name>A0ABD3GYW2_9MARC</name>
<comment type="caution">
    <text evidence="2">The sequence shown here is derived from an EMBL/GenBank/DDBJ whole genome shotgun (WGS) entry which is preliminary data.</text>
</comment>
<feature type="region of interest" description="Disordered" evidence="1">
    <location>
        <begin position="95"/>
        <end position="132"/>
    </location>
</feature>
<sequence>MAGKNPGPQRPDNILPLKHVDCTRVCFLKHRNHAQHLHLAFAFEENAVKTGRPLLDLNVKMGSVLSSKLETDALPTDQLQEVAVKEKKRKRGSYGYELLSKSESQSASARKSAAFQTPPEDTGSRSVFSKRRRHGENRYSLLDVSSSCEGDTCKNIDDKFTVGQWSGRERTNPKPDDQSRPISKPGLWFKQNGRVKLGGSTSQDVTARRKATLLPVSFNVAQPSILSKGDIITTGRTGKTYKQL</sequence>
<organism evidence="2 3">
    <name type="scientific">Riccia sorocarpa</name>
    <dbReference type="NCBI Taxonomy" id="122646"/>
    <lineage>
        <taxon>Eukaryota</taxon>
        <taxon>Viridiplantae</taxon>
        <taxon>Streptophyta</taxon>
        <taxon>Embryophyta</taxon>
        <taxon>Marchantiophyta</taxon>
        <taxon>Marchantiopsida</taxon>
        <taxon>Marchantiidae</taxon>
        <taxon>Marchantiales</taxon>
        <taxon>Ricciaceae</taxon>
        <taxon>Riccia</taxon>
    </lineage>
</organism>
<accession>A0ABD3GYW2</accession>
<evidence type="ECO:0000256" key="1">
    <source>
        <dbReference type="SAM" id="MobiDB-lite"/>
    </source>
</evidence>
<feature type="region of interest" description="Disordered" evidence="1">
    <location>
        <begin position="164"/>
        <end position="186"/>
    </location>
</feature>
<dbReference type="Proteomes" id="UP001633002">
    <property type="component" value="Unassembled WGS sequence"/>
</dbReference>
<evidence type="ECO:0000313" key="3">
    <source>
        <dbReference type="Proteomes" id="UP001633002"/>
    </source>
</evidence>
<gene>
    <name evidence="2" type="ORF">R1sor_001384</name>
</gene>
<keyword evidence="3" id="KW-1185">Reference proteome</keyword>
<evidence type="ECO:0000313" key="2">
    <source>
        <dbReference type="EMBL" id="KAL3683362.1"/>
    </source>
</evidence>
<proteinExistence type="predicted"/>
<protein>
    <submittedName>
        <fullName evidence="2">Uncharacterized protein</fullName>
    </submittedName>
</protein>
<reference evidence="2 3" key="1">
    <citation type="submission" date="2024-09" db="EMBL/GenBank/DDBJ databases">
        <title>Chromosome-scale assembly of Riccia sorocarpa.</title>
        <authorList>
            <person name="Paukszto L."/>
        </authorList>
    </citation>
    <scope>NUCLEOTIDE SEQUENCE [LARGE SCALE GENOMIC DNA]</scope>
    <source>
        <strain evidence="2">LP-2024</strain>
        <tissue evidence="2">Aerial parts of the thallus</tissue>
    </source>
</reference>
<feature type="compositionally biased region" description="Basic and acidic residues" evidence="1">
    <location>
        <begin position="167"/>
        <end position="179"/>
    </location>
</feature>
<dbReference type="AlphaFoldDB" id="A0ABD3GYW2"/>